<gene>
    <name evidence="2" type="ORF">SEMRO_92_G047980.1</name>
</gene>
<dbReference type="Proteomes" id="UP001153069">
    <property type="component" value="Unassembled WGS sequence"/>
</dbReference>
<organism evidence="2 3">
    <name type="scientific">Seminavis robusta</name>
    <dbReference type="NCBI Taxonomy" id="568900"/>
    <lineage>
        <taxon>Eukaryota</taxon>
        <taxon>Sar</taxon>
        <taxon>Stramenopiles</taxon>
        <taxon>Ochrophyta</taxon>
        <taxon>Bacillariophyta</taxon>
        <taxon>Bacillariophyceae</taxon>
        <taxon>Bacillariophycidae</taxon>
        <taxon>Naviculales</taxon>
        <taxon>Naviculaceae</taxon>
        <taxon>Seminavis</taxon>
    </lineage>
</organism>
<accession>A0A9N8DDR5</accession>
<dbReference type="EMBL" id="CAICTM010000091">
    <property type="protein sequence ID" value="CAB9500784.1"/>
    <property type="molecule type" value="Genomic_DNA"/>
</dbReference>
<feature type="compositionally biased region" description="Acidic residues" evidence="1">
    <location>
        <begin position="123"/>
        <end position="132"/>
    </location>
</feature>
<name>A0A9N8DDR5_9STRA</name>
<evidence type="ECO:0000313" key="2">
    <source>
        <dbReference type="EMBL" id="CAB9500784.1"/>
    </source>
</evidence>
<feature type="compositionally biased region" description="Basic residues" evidence="1">
    <location>
        <begin position="36"/>
        <end position="46"/>
    </location>
</feature>
<protein>
    <submittedName>
        <fullName evidence="2">Uncharacterized protein</fullName>
    </submittedName>
</protein>
<comment type="caution">
    <text evidence="2">The sequence shown here is derived from an EMBL/GenBank/DDBJ whole genome shotgun (WGS) entry which is preliminary data.</text>
</comment>
<sequence>MERRQEEEEEEGAGNEELLKGEKRSTSKICCPHLPPAKRRNVNKNKSAKKATTLLESFQTMIPRDIVVKKIMPYLDRPSVVVMMSETLKKELGYLRLHENFCNEHGTGKKTRNQLKEEGHLEQEEDQDEEEVAVEKEADADAHEVDLVVCLDCVKEDEEGEIRCDKCDTFFSEEEMEDGCSDCHPNNRFCDSCYSDIGETCKFCHVTYCECQKQRSLSCCGCCEEWFCECHHEDREFVGYDYCTFECANNGTETFYDEEYD</sequence>
<feature type="region of interest" description="Disordered" evidence="1">
    <location>
        <begin position="108"/>
        <end position="137"/>
    </location>
</feature>
<evidence type="ECO:0000256" key="1">
    <source>
        <dbReference type="SAM" id="MobiDB-lite"/>
    </source>
</evidence>
<evidence type="ECO:0000313" key="3">
    <source>
        <dbReference type="Proteomes" id="UP001153069"/>
    </source>
</evidence>
<feature type="region of interest" description="Disordered" evidence="1">
    <location>
        <begin position="1"/>
        <end position="46"/>
    </location>
</feature>
<dbReference type="AlphaFoldDB" id="A0A9N8DDR5"/>
<reference evidence="2" key="1">
    <citation type="submission" date="2020-06" db="EMBL/GenBank/DDBJ databases">
        <authorList>
            <consortium name="Plant Systems Biology data submission"/>
        </authorList>
    </citation>
    <scope>NUCLEOTIDE SEQUENCE</scope>
    <source>
        <strain evidence="2">D6</strain>
    </source>
</reference>
<keyword evidence="3" id="KW-1185">Reference proteome</keyword>
<proteinExistence type="predicted"/>